<reference evidence="2 3" key="1">
    <citation type="submission" date="2023-04" db="EMBL/GenBank/DDBJ databases">
        <title>Streptomyces chengmaiensis sp. nov. isolated from the stem of mangrove plant in Hainan.</title>
        <authorList>
            <person name="Huang X."/>
            <person name="Zhou S."/>
            <person name="Chu X."/>
            <person name="Xie Y."/>
            <person name="Lin Y."/>
        </authorList>
    </citation>
    <scope>NUCLEOTIDE SEQUENCE [LARGE SCALE GENOMIC DNA]</scope>
    <source>
        <strain evidence="2 3">HNM0663</strain>
    </source>
</reference>
<dbReference type="EMBL" id="JARWBG010000024">
    <property type="protein sequence ID" value="MDH2391142.1"/>
    <property type="molecule type" value="Genomic_DNA"/>
</dbReference>
<dbReference type="Proteomes" id="UP001223144">
    <property type="component" value="Unassembled WGS sequence"/>
</dbReference>
<keyword evidence="1" id="KW-0472">Membrane</keyword>
<keyword evidence="3" id="KW-1185">Reference proteome</keyword>
<gene>
    <name evidence="2" type="ORF">QCN29_20580</name>
</gene>
<proteinExistence type="predicted"/>
<evidence type="ECO:0000256" key="1">
    <source>
        <dbReference type="SAM" id="Phobius"/>
    </source>
</evidence>
<keyword evidence="1" id="KW-0812">Transmembrane</keyword>
<comment type="caution">
    <text evidence="2">The sequence shown here is derived from an EMBL/GenBank/DDBJ whole genome shotgun (WGS) entry which is preliminary data.</text>
</comment>
<dbReference type="RefSeq" id="WP_279929880.1">
    <property type="nucleotide sequence ID" value="NZ_JARWBG010000024.1"/>
</dbReference>
<evidence type="ECO:0000313" key="2">
    <source>
        <dbReference type="EMBL" id="MDH2391142.1"/>
    </source>
</evidence>
<sequence>MLPTALNATIMLAGYLLVIGSLALGLRILRRSPPPPEDSARRSDGRLAAQLARATVARRGRAGLICQVAGTAVGGYVLLMAVVVGYYYGVAGLSGKFVMSAVTGSASLVGLAAPVFAALTLLSERRRGRHGRR</sequence>
<feature type="transmembrane region" description="Helical" evidence="1">
    <location>
        <begin position="68"/>
        <end position="89"/>
    </location>
</feature>
<feature type="transmembrane region" description="Helical" evidence="1">
    <location>
        <begin position="6"/>
        <end position="26"/>
    </location>
</feature>
<evidence type="ECO:0000313" key="3">
    <source>
        <dbReference type="Proteomes" id="UP001223144"/>
    </source>
</evidence>
<keyword evidence="1" id="KW-1133">Transmembrane helix</keyword>
<organism evidence="2 3">
    <name type="scientific">Streptomyces chengmaiensis</name>
    <dbReference type="NCBI Taxonomy" id="3040919"/>
    <lineage>
        <taxon>Bacteria</taxon>
        <taxon>Bacillati</taxon>
        <taxon>Actinomycetota</taxon>
        <taxon>Actinomycetes</taxon>
        <taxon>Kitasatosporales</taxon>
        <taxon>Streptomycetaceae</taxon>
        <taxon>Streptomyces</taxon>
    </lineage>
</organism>
<protein>
    <submittedName>
        <fullName evidence="2">Uncharacterized protein</fullName>
    </submittedName>
</protein>
<dbReference type="InterPro" id="IPR046223">
    <property type="entry name" value="DUF6256"/>
</dbReference>
<feature type="transmembrane region" description="Helical" evidence="1">
    <location>
        <begin position="101"/>
        <end position="123"/>
    </location>
</feature>
<accession>A0ABT6HS51</accession>
<dbReference type="Pfam" id="PF19770">
    <property type="entry name" value="DUF6256"/>
    <property type="match status" value="1"/>
</dbReference>
<name>A0ABT6HS51_9ACTN</name>